<dbReference type="InterPro" id="IPR056658">
    <property type="entry name" value="DUF7756"/>
</dbReference>
<dbReference type="Gene3D" id="3.30.710.10">
    <property type="entry name" value="Potassium Channel Kv1.1, Chain A"/>
    <property type="match status" value="1"/>
</dbReference>
<dbReference type="PROSITE" id="PS50097">
    <property type="entry name" value="BTB"/>
    <property type="match status" value="1"/>
</dbReference>
<accession>A0A0N5B6S2</accession>
<dbReference type="WBParaSite" id="SPAL_0000175800.1">
    <property type="protein sequence ID" value="SPAL_0000175800.1"/>
    <property type="gene ID" value="SPAL_0000175800"/>
</dbReference>
<dbReference type="InterPro" id="IPR056656">
    <property type="entry name" value="DUF7754"/>
</dbReference>
<sequence>MLTSKTGTLNSLTDDMEHLHLERHFFPGVKITLKDSDLILTEDCGTISENSILFDTIDCLFTIKYQKCDNGNDGMVIMSASKMENYEIVNKILIKVRSFNNDGSIYKDHACICHVGTRCEPFLMEFCKTLLHSRNIDLNIEIIYKNIEVLPDLKYGDLKLQFNDGSSLLLYKSFISQHSIVLRETLKEKMNEEEIFVLMIDNCSCEDFKEMLYYLYLPSRIIGHSFIKIAEIAVKFKVPYLLHKCSLHLSRLEGYKWTEKIDKALQLHLYEAVDILSMTAFRTGIWDTMIFNGFDPINHFGEEVYERLIKPSIEKAQKNDWMLF</sequence>
<evidence type="ECO:0000313" key="3">
    <source>
        <dbReference type="WBParaSite" id="SPAL_0000175800.1"/>
    </source>
</evidence>
<reference evidence="3" key="1">
    <citation type="submission" date="2017-02" db="UniProtKB">
        <authorList>
            <consortium name="WormBaseParasite"/>
        </authorList>
    </citation>
    <scope>IDENTIFICATION</scope>
</reference>
<dbReference type="Proteomes" id="UP000046392">
    <property type="component" value="Unplaced"/>
</dbReference>
<organism evidence="2 3">
    <name type="scientific">Strongyloides papillosus</name>
    <name type="common">Intestinal threadworm</name>
    <dbReference type="NCBI Taxonomy" id="174720"/>
    <lineage>
        <taxon>Eukaryota</taxon>
        <taxon>Metazoa</taxon>
        <taxon>Ecdysozoa</taxon>
        <taxon>Nematoda</taxon>
        <taxon>Chromadorea</taxon>
        <taxon>Rhabditida</taxon>
        <taxon>Tylenchina</taxon>
        <taxon>Panagrolaimomorpha</taxon>
        <taxon>Strongyloidoidea</taxon>
        <taxon>Strongyloididae</taxon>
        <taxon>Strongyloides</taxon>
    </lineage>
</organism>
<dbReference type="InterPro" id="IPR000210">
    <property type="entry name" value="BTB/POZ_dom"/>
</dbReference>
<name>A0A0N5B6S2_STREA</name>
<protein>
    <submittedName>
        <fullName evidence="3">BTB domain-containing protein</fullName>
    </submittedName>
</protein>
<proteinExistence type="predicted"/>
<dbReference type="InterPro" id="IPR011333">
    <property type="entry name" value="SKP1/BTB/POZ_sf"/>
</dbReference>
<dbReference type="Pfam" id="PF00651">
    <property type="entry name" value="BTB"/>
    <property type="match status" value="1"/>
</dbReference>
<dbReference type="Pfam" id="PF24937">
    <property type="entry name" value="DUF7754"/>
    <property type="match status" value="1"/>
</dbReference>
<keyword evidence="2" id="KW-1185">Reference proteome</keyword>
<evidence type="ECO:0000259" key="1">
    <source>
        <dbReference type="PROSITE" id="PS50097"/>
    </source>
</evidence>
<feature type="domain" description="BTB" evidence="1">
    <location>
        <begin position="156"/>
        <end position="216"/>
    </location>
</feature>
<evidence type="ECO:0000313" key="2">
    <source>
        <dbReference type="Proteomes" id="UP000046392"/>
    </source>
</evidence>
<dbReference type="Pfam" id="PF24939">
    <property type="entry name" value="DUF7756"/>
    <property type="match status" value="1"/>
</dbReference>
<dbReference type="SUPFAM" id="SSF54695">
    <property type="entry name" value="POZ domain"/>
    <property type="match status" value="1"/>
</dbReference>
<dbReference type="AlphaFoldDB" id="A0A0N5B6S2"/>